<accession>A0A4Y7PU59</accession>
<evidence type="ECO:0000259" key="1">
    <source>
        <dbReference type="PROSITE" id="PS50011"/>
    </source>
</evidence>
<dbReference type="GO" id="GO:0005524">
    <property type="term" value="F:ATP binding"/>
    <property type="evidence" value="ECO:0007669"/>
    <property type="project" value="InterPro"/>
</dbReference>
<dbReference type="InterPro" id="IPR051681">
    <property type="entry name" value="Ser/Thr_Kinases-Pseudokinases"/>
</dbReference>
<feature type="domain" description="Protein kinase" evidence="1">
    <location>
        <begin position="159"/>
        <end position="413"/>
    </location>
</feature>
<dbReference type="SMART" id="SM00220">
    <property type="entry name" value="S_TKc"/>
    <property type="match status" value="1"/>
</dbReference>
<dbReference type="AlphaFoldDB" id="A0A4Y7PU59"/>
<keyword evidence="2" id="KW-0418">Kinase</keyword>
<organism evidence="2 3">
    <name type="scientific">Rickenella mellea</name>
    <dbReference type="NCBI Taxonomy" id="50990"/>
    <lineage>
        <taxon>Eukaryota</taxon>
        <taxon>Fungi</taxon>
        <taxon>Dikarya</taxon>
        <taxon>Basidiomycota</taxon>
        <taxon>Agaricomycotina</taxon>
        <taxon>Agaricomycetes</taxon>
        <taxon>Hymenochaetales</taxon>
        <taxon>Rickenellaceae</taxon>
        <taxon>Rickenella</taxon>
    </lineage>
</organism>
<dbReference type="PANTHER" id="PTHR44329">
    <property type="entry name" value="SERINE/THREONINE-PROTEIN KINASE TNNI3K-RELATED"/>
    <property type="match status" value="1"/>
</dbReference>
<dbReference type="GO" id="GO:0004674">
    <property type="term" value="F:protein serine/threonine kinase activity"/>
    <property type="evidence" value="ECO:0007669"/>
    <property type="project" value="TreeGrafter"/>
</dbReference>
<dbReference type="Proteomes" id="UP000294933">
    <property type="component" value="Unassembled WGS sequence"/>
</dbReference>
<name>A0A4Y7PU59_9AGAM</name>
<gene>
    <name evidence="2" type="ORF">BD410DRAFT_877958</name>
</gene>
<dbReference type="EMBL" id="ML170202">
    <property type="protein sequence ID" value="TDL18957.1"/>
    <property type="molecule type" value="Genomic_DNA"/>
</dbReference>
<dbReference type="InterPro" id="IPR000719">
    <property type="entry name" value="Prot_kinase_dom"/>
</dbReference>
<evidence type="ECO:0000313" key="2">
    <source>
        <dbReference type="EMBL" id="TDL18957.1"/>
    </source>
</evidence>
<dbReference type="OrthoDB" id="3257280at2759"/>
<dbReference type="Gene3D" id="1.10.510.10">
    <property type="entry name" value="Transferase(Phosphotransferase) domain 1"/>
    <property type="match status" value="1"/>
</dbReference>
<dbReference type="SUPFAM" id="SSF56112">
    <property type="entry name" value="Protein kinase-like (PK-like)"/>
    <property type="match status" value="1"/>
</dbReference>
<dbReference type="PROSITE" id="PS50011">
    <property type="entry name" value="PROTEIN_KINASE_DOM"/>
    <property type="match status" value="1"/>
</dbReference>
<protein>
    <submittedName>
        <fullName evidence="2">Kinase-like protein</fullName>
    </submittedName>
</protein>
<evidence type="ECO:0000313" key="3">
    <source>
        <dbReference type="Proteomes" id="UP000294933"/>
    </source>
</evidence>
<dbReference type="Pfam" id="PF00069">
    <property type="entry name" value="Pkinase"/>
    <property type="match status" value="1"/>
</dbReference>
<dbReference type="STRING" id="50990.A0A4Y7PU59"/>
<dbReference type="CDD" id="cd00180">
    <property type="entry name" value="PKc"/>
    <property type="match status" value="1"/>
</dbReference>
<feature type="non-terminal residue" evidence="2">
    <location>
        <position position="1"/>
    </location>
</feature>
<reference evidence="2 3" key="1">
    <citation type="submission" date="2018-06" db="EMBL/GenBank/DDBJ databases">
        <title>A transcriptomic atlas of mushroom development highlights an independent origin of complex multicellularity.</title>
        <authorList>
            <consortium name="DOE Joint Genome Institute"/>
            <person name="Krizsan K."/>
            <person name="Almasi E."/>
            <person name="Merenyi Z."/>
            <person name="Sahu N."/>
            <person name="Viragh M."/>
            <person name="Koszo T."/>
            <person name="Mondo S."/>
            <person name="Kiss B."/>
            <person name="Balint B."/>
            <person name="Kues U."/>
            <person name="Barry K."/>
            <person name="Hegedus J.C."/>
            <person name="Henrissat B."/>
            <person name="Johnson J."/>
            <person name="Lipzen A."/>
            <person name="Ohm R."/>
            <person name="Nagy I."/>
            <person name="Pangilinan J."/>
            <person name="Yan J."/>
            <person name="Xiong Y."/>
            <person name="Grigoriev I.V."/>
            <person name="Hibbett D.S."/>
            <person name="Nagy L.G."/>
        </authorList>
    </citation>
    <scope>NUCLEOTIDE SEQUENCE [LARGE SCALE GENOMIC DNA]</scope>
    <source>
        <strain evidence="2 3">SZMC22713</strain>
    </source>
</reference>
<keyword evidence="2" id="KW-0808">Transferase</keyword>
<dbReference type="InterPro" id="IPR011009">
    <property type="entry name" value="Kinase-like_dom_sf"/>
</dbReference>
<sequence>SSAGPVLAVLSTRSLHFTPNLIVLSGPCSESKAVLFLSCHNHLHCLNFHMSSTTPADKVRIHKFVRGGDVEKAYVDYLANPHLYDSGNKVTVVFRRSEPWCSTRRDKMTALYGILDEKLPNIPKFYPTVTCITLENVQGCTSATVTEDKEEIVNYIPIPSHLSHIPTVQITELYKVTSLYMDVDRVIWQNQSWAFKLTGHNPEGNLREISKLDQLSHSPFIIQIKAIVIDRQNVIRGFITPFMPRGDLSNVLDMEHREQGLSNDGCNAIVWSIKLAWARQITRGVADLHAIPTYHGDIKAANVLIDETGHALLIDLCPMGITDAFAAPEILAIIDDHATEFESKLTAMADIYSLGLLLYALAEETSSIAMPLIWRNEGTPMWYRDAVQRCIAEDCRARPTAAELLHSLGVHEL</sequence>
<dbReference type="VEuPathDB" id="FungiDB:BD410DRAFT_877958"/>
<dbReference type="PANTHER" id="PTHR44329:SF214">
    <property type="entry name" value="PROTEIN KINASE DOMAIN-CONTAINING PROTEIN"/>
    <property type="match status" value="1"/>
</dbReference>
<keyword evidence="3" id="KW-1185">Reference proteome</keyword>
<proteinExistence type="predicted"/>